<name>A0A1H3XSW5_9BACT</name>
<reference evidence="2 3" key="1">
    <citation type="submission" date="2016-10" db="EMBL/GenBank/DDBJ databases">
        <authorList>
            <person name="de Groot N.N."/>
        </authorList>
    </citation>
    <scope>NUCLEOTIDE SEQUENCE [LARGE SCALE GENOMIC DNA]</scope>
    <source>
        <strain evidence="2 3">Vu-144</strain>
    </source>
</reference>
<evidence type="ECO:0000313" key="3">
    <source>
        <dbReference type="Proteomes" id="UP000199041"/>
    </source>
</evidence>
<dbReference type="AlphaFoldDB" id="A0A1H3XSW5"/>
<dbReference type="InterPro" id="IPR025584">
    <property type="entry name" value="Cthe_2159"/>
</dbReference>
<dbReference type="Proteomes" id="UP000199041">
    <property type="component" value="Unassembled WGS sequence"/>
</dbReference>
<evidence type="ECO:0008006" key="4">
    <source>
        <dbReference type="Google" id="ProtNLM"/>
    </source>
</evidence>
<sequence length="513" mass="52062">MVIVATCSLISCGKSDGSWTDPTSDQGSTTGTTTGDGSSSATTKIDSTYTSGTAEGSTETGYDEDDLVESSFTLASTVKIVYGSTVTVTNPLAGNGVTITTDGNNVVINATVAGVAYDVSGTTSSGSLKIYSDKKFELNLNGASITSTDRPAINIQSGKTAFVVLQQGSTNSLTDAASYTSLTDGEDAKGAFFSEGQLVFSGSGALTVNGNYKHGIVSDDYIRVRTGTLNVTSTVKDAIHTNEGFIMDNGTLNLKSADDGVQVDAGYAIVNDGTITINSTGKGITADNEDEDPEVTPYVVINGGNISVTAKDEGIESKGDLTINAGNIVCNTTDDGINAADNIYINGGKIFAYATDNDGIDANGLLTITGGVVVAAGARQPEASFDCDARTFKITGGMIVGVAGATSGPTASASTVNSVILGSGTSGQIIHIEDTDGNEVMTFKAPEAFSTLIYASSKLKSSTSYKIYTGGSVASGTDFNGLYMSGTYSGGTNAGSFTTSSTVTQVGGSISRG</sequence>
<dbReference type="STRING" id="551991.SAMN05192529_10657"/>
<dbReference type="Pfam" id="PF14262">
    <property type="entry name" value="Cthe_2159"/>
    <property type="match status" value="1"/>
</dbReference>
<evidence type="ECO:0000256" key="1">
    <source>
        <dbReference type="SAM" id="MobiDB-lite"/>
    </source>
</evidence>
<proteinExistence type="predicted"/>
<gene>
    <name evidence="2" type="ORF">SAMN05192529_10657</name>
</gene>
<feature type="compositionally biased region" description="Low complexity" evidence="1">
    <location>
        <begin position="20"/>
        <end position="60"/>
    </location>
</feature>
<protein>
    <recommendedName>
        <fullName evidence="4">Carbohydrate-binding domain-containing protein</fullName>
    </recommendedName>
</protein>
<dbReference type="EMBL" id="FNQY01000006">
    <property type="protein sequence ID" value="SEA01694.1"/>
    <property type="molecule type" value="Genomic_DNA"/>
</dbReference>
<feature type="region of interest" description="Disordered" evidence="1">
    <location>
        <begin position="15"/>
        <end position="63"/>
    </location>
</feature>
<accession>A0A1H3XSW5</accession>
<keyword evidence="3" id="KW-1185">Reference proteome</keyword>
<organism evidence="2 3">
    <name type="scientific">Arachidicoccus rhizosphaerae</name>
    <dbReference type="NCBI Taxonomy" id="551991"/>
    <lineage>
        <taxon>Bacteria</taxon>
        <taxon>Pseudomonadati</taxon>
        <taxon>Bacteroidota</taxon>
        <taxon>Chitinophagia</taxon>
        <taxon>Chitinophagales</taxon>
        <taxon>Chitinophagaceae</taxon>
        <taxon>Arachidicoccus</taxon>
    </lineage>
</organism>
<evidence type="ECO:0000313" key="2">
    <source>
        <dbReference type="EMBL" id="SEA01694.1"/>
    </source>
</evidence>